<sequence>MGYASPDFISLLADSVAGARSLEELVRPLLELLQAVTGLESTYLTRIDGAAGIQHVLYARNSLRLQIPEGLEVPWEGTLCKRALEEGRLYTDDVANCWADSEAAMALGIATYTSTPVRVEDGTLYGTLCAASGERKPLADGAEKILHMFSRLIGQQIERERLVHALRQANDSLAISALTDTTTHLPNRRALMEELRRRLASLEREGGALAVAFIDLDQFKAINDRHGHEVGDQFLAAIGGRLQGALRAGDFVARLGGDEFVVLSHTPHDSDADVAARAMRTRLQVATTGHFGLAGATIDYAGPSIGMIVAARDARDAEALIAQADAAMYADKRSRKENHRRLG</sequence>
<keyword evidence="3" id="KW-0175">Coiled coil</keyword>
<dbReference type="GO" id="GO:0052621">
    <property type="term" value="F:diguanylate cyclase activity"/>
    <property type="evidence" value="ECO:0007669"/>
    <property type="project" value="UniProtKB-EC"/>
</dbReference>
<protein>
    <recommendedName>
        <fullName evidence="1">diguanylate cyclase</fullName>
        <ecNumber evidence="1">2.7.7.65</ecNumber>
    </recommendedName>
</protein>
<dbReference type="Gene3D" id="3.30.70.270">
    <property type="match status" value="1"/>
</dbReference>
<feature type="coiled-coil region" evidence="3">
    <location>
        <begin position="185"/>
        <end position="212"/>
    </location>
</feature>
<evidence type="ECO:0000256" key="3">
    <source>
        <dbReference type="SAM" id="Coils"/>
    </source>
</evidence>
<evidence type="ECO:0000256" key="2">
    <source>
        <dbReference type="ARBA" id="ARBA00034247"/>
    </source>
</evidence>
<reference evidence="6" key="1">
    <citation type="submission" date="2016-10" db="EMBL/GenBank/DDBJ databases">
        <authorList>
            <person name="Varghese N."/>
            <person name="Submissions S."/>
        </authorList>
    </citation>
    <scope>NUCLEOTIDE SEQUENCE [LARGE SCALE GENOMIC DNA]</scope>
    <source>
        <strain evidence="6">UNC178MFTsu3.1</strain>
    </source>
</reference>
<dbReference type="InterPro" id="IPR043128">
    <property type="entry name" value="Rev_trsase/Diguanyl_cyclase"/>
</dbReference>
<evidence type="ECO:0000313" key="6">
    <source>
        <dbReference type="Proteomes" id="UP000199477"/>
    </source>
</evidence>
<dbReference type="SMART" id="SM00065">
    <property type="entry name" value="GAF"/>
    <property type="match status" value="1"/>
</dbReference>
<organism evidence="5 6">
    <name type="scientific">Dyella marensis</name>
    <dbReference type="NCBI Taxonomy" id="500610"/>
    <lineage>
        <taxon>Bacteria</taxon>
        <taxon>Pseudomonadati</taxon>
        <taxon>Pseudomonadota</taxon>
        <taxon>Gammaproteobacteria</taxon>
        <taxon>Lysobacterales</taxon>
        <taxon>Rhodanobacteraceae</taxon>
        <taxon>Dyella</taxon>
    </lineage>
</organism>
<evidence type="ECO:0000313" key="5">
    <source>
        <dbReference type="EMBL" id="SFF25672.1"/>
    </source>
</evidence>
<comment type="catalytic activity">
    <reaction evidence="2">
        <text>2 GTP = 3',3'-c-di-GMP + 2 diphosphate</text>
        <dbReference type="Rhea" id="RHEA:24898"/>
        <dbReference type="ChEBI" id="CHEBI:33019"/>
        <dbReference type="ChEBI" id="CHEBI:37565"/>
        <dbReference type="ChEBI" id="CHEBI:58805"/>
        <dbReference type="EC" id="2.7.7.65"/>
    </reaction>
</comment>
<dbReference type="GO" id="GO:1902201">
    <property type="term" value="P:negative regulation of bacterial-type flagellum-dependent cell motility"/>
    <property type="evidence" value="ECO:0007669"/>
    <property type="project" value="TreeGrafter"/>
</dbReference>
<dbReference type="CDD" id="cd01949">
    <property type="entry name" value="GGDEF"/>
    <property type="match status" value="1"/>
</dbReference>
<dbReference type="NCBIfam" id="TIGR00254">
    <property type="entry name" value="GGDEF"/>
    <property type="match status" value="1"/>
</dbReference>
<dbReference type="GO" id="GO:0005886">
    <property type="term" value="C:plasma membrane"/>
    <property type="evidence" value="ECO:0007669"/>
    <property type="project" value="TreeGrafter"/>
</dbReference>
<evidence type="ECO:0000256" key="1">
    <source>
        <dbReference type="ARBA" id="ARBA00012528"/>
    </source>
</evidence>
<dbReference type="InterPro" id="IPR029016">
    <property type="entry name" value="GAF-like_dom_sf"/>
</dbReference>
<proteinExistence type="predicted"/>
<keyword evidence="6" id="KW-1185">Reference proteome</keyword>
<name>A0A1I2H7L2_9GAMM</name>
<dbReference type="EC" id="2.7.7.65" evidence="1"/>
<dbReference type="EMBL" id="FONH01000011">
    <property type="protein sequence ID" value="SFF25672.1"/>
    <property type="molecule type" value="Genomic_DNA"/>
</dbReference>
<dbReference type="InterPro" id="IPR050469">
    <property type="entry name" value="Diguanylate_Cyclase"/>
</dbReference>
<dbReference type="PANTHER" id="PTHR45138">
    <property type="entry name" value="REGULATORY COMPONENTS OF SENSORY TRANSDUCTION SYSTEM"/>
    <property type="match status" value="1"/>
</dbReference>
<dbReference type="Proteomes" id="UP000199477">
    <property type="component" value="Unassembled WGS sequence"/>
</dbReference>
<dbReference type="SMART" id="SM00267">
    <property type="entry name" value="GGDEF"/>
    <property type="match status" value="1"/>
</dbReference>
<dbReference type="InterPro" id="IPR029787">
    <property type="entry name" value="Nucleotide_cyclase"/>
</dbReference>
<dbReference type="SUPFAM" id="SSF55781">
    <property type="entry name" value="GAF domain-like"/>
    <property type="match status" value="1"/>
</dbReference>
<dbReference type="STRING" id="500610.SAMN02799615_02889"/>
<dbReference type="PANTHER" id="PTHR45138:SF9">
    <property type="entry name" value="DIGUANYLATE CYCLASE DGCM-RELATED"/>
    <property type="match status" value="1"/>
</dbReference>
<dbReference type="RefSeq" id="WP_026635012.1">
    <property type="nucleotide sequence ID" value="NZ_FONH01000011.1"/>
</dbReference>
<dbReference type="Pfam" id="PF00990">
    <property type="entry name" value="GGDEF"/>
    <property type="match status" value="1"/>
</dbReference>
<dbReference type="Gene3D" id="3.30.450.40">
    <property type="match status" value="1"/>
</dbReference>
<dbReference type="GO" id="GO:0043709">
    <property type="term" value="P:cell adhesion involved in single-species biofilm formation"/>
    <property type="evidence" value="ECO:0007669"/>
    <property type="project" value="TreeGrafter"/>
</dbReference>
<dbReference type="InterPro" id="IPR000160">
    <property type="entry name" value="GGDEF_dom"/>
</dbReference>
<gene>
    <name evidence="5" type="ORF">SAMN02799615_02889</name>
</gene>
<dbReference type="Pfam" id="PF13185">
    <property type="entry name" value="GAF_2"/>
    <property type="match status" value="1"/>
</dbReference>
<dbReference type="SUPFAM" id="SSF55073">
    <property type="entry name" value="Nucleotide cyclase"/>
    <property type="match status" value="1"/>
</dbReference>
<dbReference type="InterPro" id="IPR003018">
    <property type="entry name" value="GAF"/>
</dbReference>
<evidence type="ECO:0000259" key="4">
    <source>
        <dbReference type="PROSITE" id="PS50887"/>
    </source>
</evidence>
<accession>A0A1I2H7L2</accession>
<feature type="domain" description="GGDEF" evidence="4">
    <location>
        <begin position="207"/>
        <end position="343"/>
    </location>
</feature>
<dbReference type="PROSITE" id="PS50887">
    <property type="entry name" value="GGDEF"/>
    <property type="match status" value="1"/>
</dbReference>
<dbReference type="AlphaFoldDB" id="A0A1I2H7L2"/>